<feature type="region of interest" description="Disordered" evidence="1">
    <location>
        <begin position="1"/>
        <end position="82"/>
    </location>
</feature>
<feature type="compositionally biased region" description="Polar residues" evidence="1">
    <location>
        <begin position="33"/>
        <end position="43"/>
    </location>
</feature>
<evidence type="ECO:0000256" key="1">
    <source>
        <dbReference type="SAM" id="MobiDB-lite"/>
    </source>
</evidence>
<dbReference type="Proteomes" id="UP000215127">
    <property type="component" value="Chromosome 4"/>
</dbReference>
<reference evidence="2 3" key="1">
    <citation type="submission" date="2016-06" db="EMBL/GenBank/DDBJ databases">
        <authorList>
            <person name="Kjaerup R.B."/>
            <person name="Dalgaard T.S."/>
            <person name="Juul-Madsen H.R."/>
        </authorList>
    </citation>
    <scope>NUCLEOTIDE SEQUENCE [LARGE SCALE GENOMIC DNA]</scope>
</reference>
<feature type="compositionally biased region" description="Polar residues" evidence="1">
    <location>
        <begin position="68"/>
        <end position="77"/>
    </location>
</feature>
<feature type="compositionally biased region" description="Acidic residues" evidence="1">
    <location>
        <begin position="240"/>
        <end position="255"/>
    </location>
</feature>
<name>A0A1X7RTK3_ZYMT9</name>
<sequence>MGLEIMLRMGWEPDQTSSPKSSPSATSSAVQGAKTSSGDQKNLPTDGDQLDSIPDISSLNLKTGAGPDQSNGEQAGTLSRKEQIEMLKTYKDCIGMLMEYYNARSTSVIAPAPPGDVDPSAAEEDKRKTGKAKLDVAKELALDEVRPGPKTLTGFTNWLSDLRDAHIRAAPGNTEETFRKRALGSWQDEKTARLDLIQENVEAYTKSRALPGFEDAEPPLFKNERSMRDYMGMDKPPVFAEDEAVLEDDEEDSDD</sequence>
<evidence type="ECO:0000313" key="3">
    <source>
        <dbReference type="Proteomes" id="UP000215127"/>
    </source>
</evidence>
<feature type="compositionally biased region" description="Low complexity" evidence="1">
    <location>
        <begin position="16"/>
        <end position="29"/>
    </location>
</feature>
<protein>
    <submittedName>
        <fullName evidence="2">Uncharacterized protein</fullName>
    </submittedName>
</protein>
<dbReference type="AlphaFoldDB" id="A0A1X7RTK3"/>
<gene>
    <name evidence="2" type="ORF">ZT3D7_G5460</name>
</gene>
<feature type="compositionally biased region" description="Basic and acidic residues" evidence="1">
    <location>
        <begin position="123"/>
        <end position="132"/>
    </location>
</feature>
<proteinExistence type="predicted"/>
<dbReference type="EMBL" id="LT853695">
    <property type="protein sequence ID" value="SMQ50307.1"/>
    <property type="molecule type" value="Genomic_DNA"/>
</dbReference>
<accession>A0A1X7RTK3</accession>
<organism evidence="2 3">
    <name type="scientific">Zymoseptoria tritici (strain ST99CH_3D7)</name>
    <dbReference type="NCBI Taxonomy" id="1276538"/>
    <lineage>
        <taxon>Eukaryota</taxon>
        <taxon>Fungi</taxon>
        <taxon>Dikarya</taxon>
        <taxon>Ascomycota</taxon>
        <taxon>Pezizomycotina</taxon>
        <taxon>Dothideomycetes</taxon>
        <taxon>Dothideomycetidae</taxon>
        <taxon>Mycosphaerellales</taxon>
        <taxon>Mycosphaerellaceae</taxon>
        <taxon>Zymoseptoria</taxon>
    </lineage>
</organism>
<feature type="region of interest" description="Disordered" evidence="1">
    <location>
        <begin position="232"/>
        <end position="255"/>
    </location>
</feature>
<feature type="region of interest" description="Disordered" evidence="1">
    <location>
        <begin position="109"/>
        <end position="132"/>
    </location>
</feature>
<evidence type="ECO:0000313" key="2">
    <source>
        <dbReference type="EMBL" id="SMQ50307.1"/>
    </source>
</evidence>
<keyword evidence="3" id="KW-1185">Reference proteome</keyword>